<evidence type="ECO:0000256" key="1">
    <source>
        <dbReference type="SAM" id="Phobius"/>
    </source>
</evidence>
<feature type="transmembrane region" description="Helical" evidence="1">
    <location>
        <begin position="89"/>
        <end position="106"/>
    </location>
</feature>
<dbReference type="EMBL" id="FZOD01000067">
    <property type="protein sequence ID" value="SNT57692.1"/>
    <property type="molecule type" value="Genomic_DNA"/>
</dbReference>
<evidence type="ECO:0000313" key="2">
    <source>
        <dbReference type="EMBL" id="SNT57692.1"/>
    </source>
</evidence>
<dbReference type="RefSeq" id="WP_089212489.1">
    <property type="nucleotide sequence ID" value="NZ_FZOD01000067.1"/>
</dbReference>
<keyword evidence="3" id="KW-1185">Reference proteome</keyword>
<evidence type="ECO:0000313" key="3">
    <source>
        <dbReference type="Proteomes" id="UP000198282"/>
    </source>
</evidence>
<feature type="transmembrane region" description="Helical" evidence="1">
    <location>
        <begin position="167"/>
        <end position="187"/>
    </location>
</feature>
<organism evidence="2 3">
    <name type="scientific">Streptosporangium subroseum</name>
    <dbReference type="NCBI Taxonomy" id="106412"/>
    <lineage>
        <taxon>Bacteria</taxon>
        <taxon>Bacillati</taxon>
        <taxon>Actinomycetota</taxon>
        <taxon>Actinomycetes</taxon>
        <taxon>Streptosporangiales</taxon>
        <taxon>Streptosporangiaceae</taxon>
        <taxon>Streptosporangium</taxon>
    </lineage>
</organism>
<dbReference type="AlphaFoldDB" id="A0A239NSM2"/>
<gene>
    <name evidence="2" type="ORF">SAMN05216276_106737</name>
</gene>
<reference evidence="2 3" key="1">
    <citation type="submission" date="2017-06" db="EMBL/GenBank/DDBJ databases">
        <authorList>
            <person name="Kim H.J."/>
            <person name="Triplett B.A."/>
        </authorList>
    </citation>
    <scope>NUCLEOTIDE SEQUENCE [LARGE SCALE GENOMIC DNA]</scope>
    <source>
        <strain evidence="2 3">CGMCC 4.2132</strain>
    </source>
</reference>
<feature type="transmembrane region" description="Helical" evidence="1">
    <location>
        <begin position="141"/>
        <end position="161"/>
    </location>
</feature>
<protein>
    <submittedName>
        <fullName evidence="2">Uncharacterized protein</fullName>
    </submittedName>
</protein>
<feature type="transmembrane region" description="Helical" evidence="1">
    <location>
        <begin position="51"/>
        <end position="69"/>
    </location>
</feature>
<proteinExistence type="predicted"/>
<keyword evidence="1" id="KW-0472">Membrane</keyword>
<dbReference type="Proteomes" id="UP000198282">
    <property type="component" value="Unassembled WGS sequence"/>
</dbReference>
<keyword evidence="1" id="KW-1133">Transmembrane helix</keyword>
<sequence length="277" mass="29565">MPSEALPDAGSSVRPADLRQAGAWLVRHGLADARPTPLLAVRLAARRRARLADHIMLAALMLAAALAQAYDRLATSAYGGFEPHSQTPLLVLTALVVALLLVRSLLDQWVRRVDRRAGAALSRRAAHPLQPGWRAMLGRPYAAFTVATFAGAMALAASALTVPDSTVRYAAFILLVGLLGVAVGVALQLRDLLTRPVVAEDEVSLTADVIMRIEDARELTAPTVPWALPVVLLFGTAFGWWNAAALILALLGFVASHMIHARTPSIVTMARQAMSAR</sequence>
<keyword evidence="1" id="KW-0812">Transmembrane</keyword>
<feature type="transmembrane region" description="Helical" evidence="1">
    <location>
        <begin position="243"/>
        <end position="261"/>
    </location>
</feature>
<accession>A0A239NSM2</accession>
<name>A0A239NSM2_9ACTN</name>